<name>A0ABS1WVN9_9GAMM</name>
<dbReference type="Proteomes" id="UP000661077">
    <property type="component" value="Unassembled WGS sequence"/>
</dbReference>
<evidence type="ECO:0000313" key="1">
    <source>
        <dbReference type="EMBL" id="MBM0105037.1"/>
    </source>
</evidence>
<organism evidence="1 2">
    <name type="scientific">Steroidobacter gossypii</name>
    <dbReference type="NCBI Taxonomy" id="2805490"/>
    <lineage>
        <taxon>Bacteria</taxon>
        <taxon>Pseudomonadati</taxon>
        <taxon>Pseudomonadota</taxon>
        <taxon>Gammaproteobacteria</taxon>
        <taxon>Steroidobacterales</taxon>
        <taxon>Steroidobacteraceae</taxon>
        <taxon>Steroidobacter</taxon>
    </lineage>
</organism>
<comment type="caution">
    <text evidence="1">The sequence shown here is derived from an EMBL/GenBank/DDBJ whole genome shotgun (WGS) entry which is preliminary data.</text>
</comment>
<protein>
    <submittedName>
        <fullName evidence="1">Uncharacterized protein</fullName>
    </submittedName>
</protein>
<reference evidence="1 2" key="1">
    <citation type="journal article" date="2021" name="Int. J. Syst. Evol. Microbiol.">
        <title>Steroidobacter gossypii sp. nov., isolated from soil of cotton cropping field.</title>
        <authorList>
            <person name="Huang R."/>
            <person name="Yang S."/>
            <person name="Zhen C."/>
            <person name="Liu W."/>
        </authorList>
    </citation>
    <scope>NUCLEOTIDE SEQUENCE [LARGE SCALE GENOMIC DNA]</scope>
    <source>
        <strain evidence="1 2">S1-65</strain>
    </source>
</reference>
<gene>
    <name evidence="1" type="ORF">JM946_09765</name>
</gene>
<sequence length="174" mass="19401">MSTRCLRVASYPDLYLDIHVTDGVDHVHDITFSFPGWGGRNARSPAGGEWLDKVFRPEVERALEANGHLPAPYISAIDARAPEKGIRMRPGRARTSTGYGDLRRLPTVFVENHSLKPYRQRVLGTYVLIEQALKTTAKHGAKLLQVGPCASMLASSMKAKPDLRPAPKRRMSRR</sequence>
<dbReference type="EMBL" id="JAEVLS010000002">
    <property type="protein sequence ID" value="MBM0105037.1"/>
    <property type="molecule type" value="Genomic_DNA"/>
</dbReference>
<keyword evidence="2" id="KW-1185">Reference proteome</keyword>
<accession>A0ABS1WVN9</accession>
<proteinExistence type="predicted"/>
<evidence type="ECO:0000313" key="2">
    <source>
        <dbReference type="Proteomes" id="UP000661077"/>
    </source>
</evidence>
<dbReference type="RefSeq" id="WP_203167104.1">
    <property type="nucleotide sequence ID" value="NZ_JAEVLS010000002.1"/>
</dbReference>